<reference evidence="2 3" key="1">
    <citation type="submission" date="2019-04" db="EMBL/GenBank/DDBJ databases">
        <title>Comparative genomics and transcriptomics to analyze fruiting body development in filamentous ascomycetes.</title>
        <authorList>
            <consortium name="DOE Joint Genome Institute"/>
            <person name="Lutkenhaus R."/>
            <person name="Traeger S."/>
            <person name="Breuer J."/>
            <person name="Kuo A."/>
            <person name="Lipzen A."/>
            <person name="Pangilinan J."/>
            <person name="Dilworth D."/>
            <person name="Sandor L."/>
            <person name="Poggeler S."/>
            <person name="Barry K."/>
            <person name="Grigoriev I.V."/>
            <person name="Nowrousian M."/>
        </authorList>
    </citation>
    <scope>NUCLEOTIDE SEQUENCE [LARGE SCALE GENOMIC DNA]</scope>
    <source>
        <strain evidence="2 3">CBS 389.68</strain>
    </source>
</reference>
<feature type="domain" description="Metallo-beta-lactamase" evidence="1">
    <location>
        <begin position="24"/>
        <end position="85"/>
    </location>
</feature>
<sequence>MLDAQHGDSNLIDLNLGEVCDFKENFRILIDTGTFSKQWQELLKSVLLNVYMPFAAGTPIPPVPDVNVVQITHIDEDHAGNAIPLIEMLQQDQVLWQKFKGAAFSFVELLDATPQFEIALPDGGMFHTSSIVLPCY</sequence>
<dbReference type="Proteomes" id="UP000298138">
    <property type="component" value="Unassembled WGS sequence"/>
</dbReference>
<dbReference type="InterPro" id="IPR001279">
    <property type="entry name" value="Metallo-B-lactamas"/>
</dbReference>
<organism evidence="2 3">
    <name type="scientific">Ascodesmis nigricans</name>
    <dbReference type="NCBI Taxonomy" id="341454"/>
    <lineage>
        <taxon>Eukaryota</taxon>
        <taxon>Fungi</taxon>
        <taxon>Dikarya</taxon>
        <taxon>Ascomycota</taxon>
        <taxon>Pezizomycotina</taxon>
        <taxon>Pezizomycetes</taxon>
        <taxon>Pezizales</taxon>
        <taxon>Ascodesmidaceae</taxon>
        <taxon>Ascodesmis</taxon>
    </lineage>
</organism>
<dbReference type="AlphaFoldDB" id="A0A4S2MYY1"/>
<accession>A0A4S2MYY1</accession>
<keyword evidence="3" id="KW-1185">Reference proteome</keyword>
<protein>
    <recommendedName>
        <fullName evidence="1">Metallo-beta-lactamase domain-containing protein</fullName>
    </recommendedName>
</protein>
<dbReference type="InParanoid" id="A0A4S2MYY1"/>
<name>A0A4S2MYY1_9PEZI</name>
<evidence type="ECO:0000313" key="2">
    <source>
        <dbReference type="EMBL" id="TGZ81921.1"/>
    </source>
</evidence>
<dbReference type="Gene3D" id="3.60.15.10">
    <property type="entry name" value="Ribonuclease Z/Hydroxyacylglutathione hydrolase-like"/>
    <property type="match status" value="1"/>
</dbReference>
<dbReference type="Pfam" id="PF00753">
    <property type="entry name" value="Lactamase_B"/>
    <property type="match status" value="1"/>
</dbReference>
<evidence type="ECO:0000259" key="1">
    <source>
        <dbReference type="Pfam" id="PF00753"/>
    </source>
</evidence>
<dbReference type="InterPro" id="IPR036866">
    <property type="entry name" value="RibonucZ/Hydroxyglut_hydro"/>
</dbReference>
<dbReference type="EMBL" id="ML220117">
    <property type="protein sequence ID" value="TGZ81921.1"/>
    <property type="molecule type" value="Genomic_DNA"/>
</dbReference>
<gene>
    <name evidence="2" type="ORF">EX30DRAFT_239758</name>
</gene>
<dbReference type="SUPFAM" id="SSF56281">
    <property type="entry name" value="Metallo-hydrolase/oxidoreductase"/>
    <property type="match status" value="1"/>
</dbReference>
<proteinExistence type="predicted"/>
<dbReference type="OrthoDB" id="5371837at2759"/>
<evidence type="ECO:0000313" key="3">
    <source>
        <dbReference type="Proteomes" id="UP000298138"/>
    </source>
</evidence>